<keyword evidence="2" id="KW-1185">Reference proteome</keyword>
<protein>
    <submittedName>
        <fullName evidence="1">Uncharacterized protein</fullName>
    </submittedName>
</protein>
<gene>
    <name evidence="1" type="ORF">FIBRA_09589</name>
</gene>
<evidence type="ECO:0000313" key="2">
    <source>
        <dbReference type="Proteomes" id="UP000006352"/>
    </source>
</evidence>
<dbReference type="AlphaFoldDB" id="J7SD72"/>
<proteinExistence type="predicted"/>
<organism evidence="1 2">
    <name type="scientific">Fibroporia radiculosa</name>
    <dbReference type="NCBI Taxonomy" id="599839"/>
    <lineage>
        <taxon>Eukaryota</taxon>
        <taxon>Fungi</taxon>
        <taxon>Dikarya</taxon>
        <taxon>Basidiomycota</taxon>
        <taxon>Agaricomycotina</taxon>
        <taxon>Agaricomycetes</taxon>
        <taxon>Polyporales</taxon>
        <taxon>Fibroporiaceae</taxon>
        <taxon>Fibroporia</taxon>
    </lineage>
</organism>
<dbReference type="HOGENOM" id="CLU_222053_0_0_1"/>
<accession>J7SD72</accession>
<evidence type="ECO:0000313" key="1">
    <source>
        <dbReference type="EMBL" id="CCM07243.1"/>
    </source>
</evidence>
<dbReference type="InParanoid" id="J7SD72"/>
<dbReference type="EMBL" id="HE797713">
    <property type="protein sequence ID" value="CCM07243.1"/>
    <property type="molecule type" value="Genomic_DNA"/>
</dbReference>
<sequence length="22" mass="2412">MSFLNEILLKFGILGRSTLVCG</sequence>
<name>J7SD72_9APHY</name>
<dbReference type="Proteomes" id="UP000006352">
    <property type="component" value="Unassembled WGS sequence"/>
</dbReference>
<reference evidence="1 2" key="1">
    <citation type="journal article" date="2012" name="Appl. Environ. Microbiol.">
        <title>Short-read sequencing for genomic analysis of the brown rot fungus Fibroporia radiculosa.</title>
        <authorList>
            <person name="Tang J.D."/>
            <person name="Perkins A.D."/>
            <person name="Sonstegard T.S."/>
            <person name="Schroeder S.G."/>
            <person name="Burgess S.C."/>
            <person name="Diehl S.V."/>
        </authorList>
    </citation>
    <scope>NUCLEOTIDE SEQUENCE [LARGE SCALE GENOMIC DNA]</scope>
    <source>
        <strain evidence="1 2">TFFH 294</strain>
    </source>
</reference>